<name>A0ABW2A032_9GAMM</name>
<evidence type="ECO:0008006" key="4">
    <source>
        <dbReference type="Google" id="ProtNLM"/>
    </source>
</evidence>
<dbReference type="EMBL" id="JBHSWE010000001">
    <property type="protein sequence ID" value="MFC6670820.1"/>
    <property type="molecule type" value="Genomic_DNA"/>
</dbReference>
<keyword evidence="1" id="KW-0732">Signal</keyword>
<feature type="signal peptide" evidence="1">
    <location>
        <begin position="1"/>
        <end position="21"/>
    </location>
</feature>
<dbReference type="Gene3D" id="1.10.760.10">
    <property type="entry name" value="Cytochrome c-like domain"/>
    <property type="match status" value="1"/>
</dbReference>
<evidence type="ECO:0000256" key="1">
    <source>
        <dbReference type="SAM" id="SignalP"/>
    </source>
</evidence>
<dbReference type="RefSeq" id="WP_379909326.1">
    <property type="nucleotide sequence ID" value="NZ_JBHSWE010000001.1"/>
</dbReference>
<dbReference type="Proteomes" id="UP001596422">
    <property type="component" value="Unassembled WGS sequence"/>
</dbReference>
<comment type="caution">
    <text evidence="2">The sequence shown here is derived from an EMBL/GenBank/DDBJ whole genome shotgun (WGS) entry which is preliminary data.</text>
</comment>
<sequence>MNRGGKTLAAGLLLFAGALQAAQAPAIDPTSGLKIAPGWEKVRGHCTACHSSKLITQNHHSRERWESLIRWMQETQGLWDLGDDEATVLDYLSQQYGVPDIPAGMMRRQPLRLE</sequence>
<evidence type="ECO:0000313" key="3">
    <source>
        <dbReference type="Proteomes" id="UP001596422"/>
    </source>
</evidence>
<dbReference type="SUPFAM" id="SSF46626">
    <property type="entry name" value="Cytochrome c"/>
    <property type="match status" value="1"/>
</dbReference>
<keyword evidence="3" id="KW-1185">Reference proteome</keyword>
<organism evidence="2 3">
    <name type="scientific">Marinobacterium aestuariivivens</name>
    <dbReference type="NCBI Taxonomy" id="1698799"/>
    <lineage>
        <taxon>Bacteria</taxon>
        <taxon>Pseudomonadati</taxon>
        <taxon>Pseudomonadota</taxon>
        <taxon>Gammaproteobacteria</taxon>
        <taxon>Oceanospirillales</taxon>
        <taxon>Oceanospirillaceae</taxon>
        <taxon>Marinobacterium</taxon>
    </lineage>
</organism>
<gene>
    <name evidence="2" type="ORF">ACFQDL_12635</name>
</gene>
<reference evidence="3" key="1">
    <citation type="journal article" date="2019" name="Int. J. Syst. Evol. Microbiol.">
        <title>The Global Catalogue of Microorganisms (GCM) 10K type strain sequencing project: providing services to taxonomists for standard genome sequencing and annotation.</title>
        <authorList>
            <consortium name="The Broad Institute Genomics Platform"/>
            <consortium name="The Broad Institute Genome Sequencing Center for Infectious Disease"/>
            <person name="Wu L."/>
            <person name="Ma J."/>
        </authorList>
    </citation>
    <scope>NUCLEOTIDE SEQUENCE [LARGE SCALE GENOMIC DNA]</scope>
    <source>
        <strain evidence="3">NBRC 111756</strain>
    </source>
</reference>
<accession>A0ABW2A032</accession>
<proteinExistence type="predicted"/>
<protein>
    <recommendedName>
        <fullName evidence="4">Quinohemoprotein amine dehydrogenase alpha subunit haem binding domain-containing protein</fullName>
    </recommendedName>
</protein>
<dbReference type="InterPro" id="IPR036909">
    <property type="entry name" value="Cyt_c-like_dom_sf"/>
</dbReference>
<evidence type="ECO:0000313" key="2">
    <source>
        <dbReference type="EMBL" id="MFC6670820.1"/>
    </source>
</evidence>
<feature type="chain" id="PRO_5047382866" description="Quinohemoprotein amine dehydrogenase alpha subunit haem binding domain-containing protein" evidence="1">
    <location>
        <begin position="22"/>
        <end position="114"/>
    </location>
</feature>